<proteinExistence type="inferred from homology"/>
<dbReference type="GO" id="GO:0008270">
    <property type="term" value="F:zinc ion binding"/>
    <property type="evidence" value="ECO:0007669"/>
    <property type="project" value="UniProtKB-KW"/>
</dbReference>
<evidence type="ECO:0000256" key="23">
    <source>
        <dbReference type="SAM" id="MobiDB-lite"/>
    </source>
</evidence>
<dbReference type="SMART" id="SM01253">
    <property type="entry name" value="Kin17_mid"/>
    <property type="match status" value="1"/>
</dbReference>
<evidence type="ECO:0000256" key="1">
    <source>
        <dbReference type="ARBA" id="ARBA00004123"/>
    </source>
</evidence>
<evidence type="ECO:0000256" key="12">
    <source>
        <dbReference type="ARBA" id="ARBA00022884"/>
    </source>
</evidence>
<keyword evidence="6" id="KW-0507">mRNA processing</keyword>
<evidence type="ECO:0000256" key="10">
    <source>
        <dbReference type="ARBA" id="ARBA00022771"/>
    </source>
</evidence>
<dbReference type="InterPro" id="IPR036236">
    <property type="entry name" value="Znf_C2H2_sf"/>
</dbReference>
<name>A0A3Q1CJX8_AMPOC</name>
<evidence type="ECO:0000256" key="4">
    <source>
        <dbReference type="ARBA" id="ARBA00022481"/>
    </source>
</evidence>
<dbReference type="SUPFAM" id="SSF57667">
    <property type="entry name" value="beta-beta-alpha zinc fingers"/>
    <property type="match status" value="1"/>
</dbReference>
<evidence type="ECO:0000256" key="11">
    <source>
        <dbReference type="ARBA" id="ARBA00022833"/>
    </source>
</evidence>
<evidence type="ECO:0000256" key="7">
    <source>
        <dbReference type="ARBA" id="ARBA00022705"/>
    </source>
</evidence>
<dbReference type="GO" id="GO:0003690">
    <property type="term" value="F:double-stranded DNA binding"/>
    <property type="evidence" value="ECO:0007669"/>
    <property type="project" value="TreeGrafter"/>
</dbReference>
<evidence type="ECO:0000256" key="2">
    <source>
        <dbReference type="ARBA" id="ARBA00004496"/>
    </source>
</evidence>
<dbReference type="GO" id="GO:0005737">
    <property type="term" value="C:cytoplasm"/>
    <property type="evidence" value="ECO:0007669"/>
    <property type="project" value="UniProtKB-SubCell"/>
</dbReference>
<evidence type="ECO:0000256" key="9">
    <source>
        <dbReference type="ARBA" id="ARBA00022763"/>
    </source>
</evidence>
<sequence length="385" mass="44450">MGKADFLSPKAISNRIKSKGLQKLRWYCQMCQKQCRDENGFKCHCMSESHQRQLLLASENPTKFMDYFSDEFKSDFLELLSRRFGTKRVHNNIVYNEYISHREHVHMNSTQWETLTDFTKWLGREGLCKVDETPKGWYIQYIDRDPETIRRQEEQARKKKQDLDDEERTAKFIEEQVRRGRDGKETEETPVFTELKRESEEEKVAFNLGASSSVAGPSRSSSALGASALKAASTSVKRKDTSSDTRGEKKKKSALEEIIEVEKKKKSVRTDYWLQPNIIVKVVTKKLGEKYHKKKAVVMEVRDKYGAVVRMIDSGDKLKLDQNHLETVIPAPGKRVLILNDQYRDTEALLEGIDEKNFSATLTLDSGQQKGKRVDVAYEDFSKLA</sequence>
<evidence type="ECO:0000256" key="20">
    <source>
        <dbReference type="ARBA" id="ARBA00062063"/>
    </source>
</evidence>
<keyword evidence="15" id="KW-0238">DNA-binding</keyword>
<evidence type="ECO:0000256" key="17">
    <source>
        <dbReference type="ARBA" id="ARBA00023204"/>
    </source>
</evidence>
<keyword evidence="14" id="KW-0175">Coiled coil</keyword>
<dbReference type="GeneTree" id="ENSGT00390000005903"/>
<dbReference type="CDD" id="cd13155">
    <property type="entry name" value="KOW_KIN17"/>
    <property type="match status" value="1"/>
</dbReference>
<keyword evidence="17" id="KW-0234">DNA repair</keyword>
<comment type="subunit">
    <text evidence="20">Associated with DNA polymerase alpha, RFC1 and cyclin A, in multiprotein DNA replication complexes. Also associates with replication origins at the G1/S phase boundary and throughout the S phase in vivo.</text>
</comment>
<feature type="compositionally biased region" description="Basic and acidic residues" evidence="23">
    <location>
        <begin position="168"/>
        <end position="187"/>
    </location>
</feature>
<dbReference type="GO" id="GO:0006281">
    <property type="term" value="P:DNA repair"/>
    <property type="evidence" value="ECO:0007669"/>
    <property type="project" value="UniProtKB-KW"/>
</dbReference>
<keyword evidence="4" id="KW-0488">Methylation</keyword>
<evidence type="ECO:0000256" key="6">
    <source>
        <dbReference type="ARBA" id="ARBA00022664"/>
    </source>
</evidence>
<evidence type="ECO:0000256" key="5">
    <source>
        <dbReference type="ARBA" id="ARBA00022490"/>
    </source>
</evidence>
<dbReference type="GO" id="GO:0003723">
    <property type="term" value="F:RNA binding"/>
    <property type="evidence" value="ECO:0007669"/>
    <property type="project" value="UniProtKB-KW"/>
</dbReference>
<dbReference type="GO" id="GO:0006260">
    <property type="term" value="P:DNA replication"/>
    <property type="evidence" value="ECO:0007669"/>
    <property type="project" value="UniProtKB-KW"/>
</dbReference>
<dbReference type="GO" id="GO:0006397">
    <property type="term" value="P:mRNA processing"/>
    <property type="evidence" value="ECO:0007669"/>
    <property type="project" value="UniProtKB-KW"/>
</dbReference>
<dbReference type="FunFam" id="2.30.30.30:FF:000021">
    <property type="entry name" value="DNA/RNA-binding protein KIN17, putative"/>
    <property type="match status" value="1"/>
</dbReference>
<evidence type="ECO:0000256" key="16">
    <source>
        <dbReference type="ARBA" id="ARBA00023172"/>
    </source>
</evidence>
<feature type="domain" description="DNA/RNA-binding protein Kin17 WH-like" evidence="24">
    <location>
        <begin position="52"/>
        <end position="178"/>
    </location>
</feature>
<evidence type="ECO:0000256" key="19">
    <source>
        <dbReference type="ARBA" id="ARBA00054469"/>
    </source>
</evidence>
<dbReference type="InterPro" id="IPR041995">
    <property type="entry name" value="KOW_KIN17"/>
</dbReference>
<dbReference type="GO" id="GO:0006310">
    <property type="term" value="P:DNA recombination"/>
    <property type="evidence" value="ECO:0007669"/>
    <property type="project" value="UniProtKB-KW"/>
</dbReference>
<evidence type="ECO:0000256" key="13">
    <source>
        <dbReference type="ARBA" id="ARBA00023016"/>
    </source>
</evidence>
<dbReference type="PANTHER" id="PTHR12805">
    <property type="entry name" value="KIN17 KIN, ANTIGENIC DETERMINANT OF RECA PROTEIN HOMOLOG"/>
    <property type="match status" value="1"/>
</dbReference>
<keyword evidence="9" id="KW-0227">DNA damage</keyword>
<dbReference type="PANTHER" id="PTHR12805:SF0">
    <property type="entry name" value="DNA_RNA-BINDING PROTEIN KIN17"/>
    <property type="match status" value="1"/>
</dbReference>
<gene>
    <name evidence="25" type="primary">KIN</name>
</gene>
<feature type="compositionally biased region" description="Basic and acidic residues" evidence="23">
    <location>
        <begin position="237"/>
        <end position="247"/>
    </location>
</feature>
<evidence type="ECO:0000259" key="24">
    <source>
        <dbReference type="SMART" id="SM01253"/>
    </source>
</evidence>
<evidence type="ECO:0000256" key="18">
    <source>
        <dbReference type="ARBA" id="ARBA00023242"/>
    </source>
</evidence>
<dbReference type="FunFam" id="1.10.10.2030:FF:000001">
    <property type="entry name" value="DNA/RNA-binding protein KIN17, putative"/>
    <property type="match status" value="1"/>
</dbReference>
<comment type="function">
    <text evidence="19">Involved in DNA replication and the cellular response to DNA damage. May participate in DNA replication factories and create a bridge between DNA replication and repair mediated by high molecular weight complexes. May play a role in illegitimate recombination and regulation of gene expression. May participate in mRNA processing. Binds, in vitro, to double-stranded DNA. Also shown to bind preferentially to curved DNA in vitro and in vivo. Binds via its C-terminal domain to RNA in vitro.</text>
</comment>
<evidence type="ECO:0000256" key="21">
    <source>
        <dbReference type="ARBA" id="ARBA00067573"/>
    </source>
</evidence>
<dbReference type="FunFam" id="2.30.30.140:FF:000031">
    <property type="entry name" value="DNA/RNA-binding protein KIN17 isoform X1"/>
    <property type="match status" value="1"/>
</dbReference>
<evidence type="ECO:0000313" key="25">
    <source>
        <dbReference type="Ensembl" id="ENSAOCP00000028072.2"/>
    </source>
</evidence>
<feature type="region of interest" description="Disordered" evidence="23">
    <location>
        <begin position="230"/>
        <end position="252"/>
    </location>
</feature>
<dbReference type="InterPro" id="IPR056767">
    <property type="entry name" value="C2H2-Znf_KIN17"/>
</dbReference>
<dbReference type="Ensembl" id="ENSAOCT00000020836.2">
    <property type="protein sequence ID" value="ENSAOCP00000028072.2"/>
    <property type="gene ID" value="ENSAOCG00000017503.2"/>
</dbReference>
<keyword evidence="18" id="KW-0539">Nucleus</keyword>
<keyword evidence="13" id="KW-0346">Stress response</keyword>
<dbReference type="Gene3D" id="1.10.10.2030">
    <property type="entry name" value="DNA/RNA-binding protein Kin17, conserved domain"/>
    <property type="match status" value="1"/>
</dbReference>
<dbReference type="Pfam" id="PF25092">
    <property type="entry name" value="SH3_KIN17_C"/>
    <property type="match status" value="1"/>
</dbReference>
<dbReference type="Gene3D" id="2.30.30.140">
    <property type="match status" value="1"/>
</dbReference>
<feature type="region of interest" description="Disordered" evidence="23">
    <location>
        <begin position="152"/>
        <end position="196"/>
    </location>
</feature>
<dbReference type="GO" id="GO:0005634">
    <property type="term" value="C:nucleus"/>
    <property type="evidence" value="ECO:0007669"/>
    <property type="project" value="UniProtKB-SubCell"/>
</dbReference>
<keyword evidence="5" id="KW-0963">Cytoplasm</keyword>
<evidence type="ECO:0000256" key="15">
    <source>
        <dbReference type="ARBA" id="ARBA00023125"/>
    </source>
</evidence>
<reference evidence="25 26" key="1">
    <citation type="submission" date="2022-01" db="EMBL/GenBank/DDBJ databases">
        <title>A chromosome-scale genome assembly of the false clownfish, Amphiprion ocellaris.</title>
        <authorList>
            <person name="Ryu T."/>
        </authorList>
    </citation>
    <scope>NUCLEOTIDE SEQUENCE [LARGE SCALE GENOMIC DNA]</scope>
</reference>
<keyword evidence="26" id="KW-1185">Reference proteome</keyword>
<dbReference type="AlphaFoldDB" id="A0A3Q1CJX8"/>
<organism evidence="25 26">
    <name type="scientific">Amphiprion ocellaris</name>
    <name type="common">Clown anemonefish</name>
    <dbReference type="NCBI Taxonomy" id="80972"/>
    <lineage>
        <taxon>Eukaryota</taxon>
        <taxon>Metazoa</taxon>
        <taxon>Chordata</taxon>
        <taxon>Craniata</taxon>
        <taxon>Vertebrata</taxon>
        <taxon>Euteleostomi</taxon>
        <taxon>Actinopterygii</taxon>
        <taxon>Neopterygii</taxon>
        <taxon>Teleostei</taxon>
        <taxon>Neoteleostei</taxon>
        <taxon>Acanthomorphata</taxon>
        <taxon>Ovalentaria</taxon>
        <taxon>Pomacentridae</taxon>
        <taxon>Amphiprion</taxon>
    </lineage>
</organism>
<evidence type="ECO:0000256" key="14">
    <source>
        <dbReference type="ARBA" id="ARBA00023054"/>
    </source>
</evidence>
<dbReference type="InterPro" id="IPR038254">
    <property type="entry name" value="KIN17_WH-like_sf"/>
</dbReference>
<dbReference type="Proteomes" id="UP001501940">
    <property type="component" value="Chromosome 21"/>
</dbReference>
<protein>
    <recommendedName>
        <fullName evidence="21">DNA/RNA-binding protein KIN17</fullName>
    </recommendedName>
    <alternativeName>
        <fullName evidence="22">Binding to curved DNA</fullName>
    </alternativeName>
</protein>
<dbReference type="OrthoDB" id="10266249at2759"/>
<keyword evidence="12" id="KW-0694">RNA-binding</keyword>
<keyword evidence="7" id="KW-0235">DNA replication</keyword>
<dbReference type="InterPro" id="IPR041330">
    <property type="entry name" value="KN17_SH3"/>
</dbReference>
<comment type="subcellular location">
    <subcellularLocation>
        <location evidence="2">Cytoplasm</location>
    </subcellularLocation>
    <subcellularLocation>
        <location evidence="1">Nucleus</location>
    </subcellularLocation>
</comment>
<comment type="similarity">
    <text evidence="3">Belongs to the KIN17 family.</text>
</comment>
<dbReference type="Gene3D" id="2.30.30.30">
    <property type="match status" value="1"/>
</dbReference>
<keyword evidence="8" id="KW-0479">Metal-binding</keyword>
<evidence type="ECO:0000256" key="22">
    <source>
        <dbReference type="ARBA" id="ARBA00079987"/>
    </source>
</evidence>
<dbReference type="Pfam" id="PF25095">
    <property type="entry name" value="C2H2-zf_KIN17"/>
    <property type="match status" value="1"/>
</dbReference>
<keyword evidence="16" id="KW-0233">DNA recombination</keyword>
<reference evidence="25" key="3">
    <citation type="submission" date="2025-09" db="UniProtKB">
        <authorList>
            <consortium name="Ensembl"/>
        </authorList>
    </citation>
    <scope>IDENTIFICATION</scope>
</reference>
<dbReference type="OMA" id="RMTDFIE"/>
<evidence type="ECO:0000256" key="8">
    <source>
        <dbReference type="ARBA" id="ARBA00022723"/>
    </source>
</evidence>
<evidence type="ECO:0000313" key="26">
    <source>
        <dbReference type="Proteomes" id="UP001501940"/>
    </source>
</evidence>
<reference evidence="25" key="2">
    <citation type="submission" date="2025-08" db="UniProtKB">
        <authorList>
            <consortium name="Ensembl"/>
        </authorList>
    </citation>
    <scope>IDENTIFICATION</scope>
</reference>
<dbReference type="Pfam" id="PF10357">
    <property type="entry name" value="WH_KIN17"/>
    <property type="match status" value="1"/>
</dbReference>
<dbReference type="InterPro" id="IPR037321">
    <property type="entry name" value="KIN17-like"/>
</dbReference>
<keyword evidence="11" id="KW-0862">Zinc</keyword>
<dbReference type="InterPro" id="IPR019447">
    <property type="entry name" value="DNA/RNA-bd_Kin17_WH-like_dom"/>
</dbReference>
<dbReference type="STRING" id="80972.ENSAOCP00000028072"/>
<keyword evidence="10" id="KW-0863">Zinc-finger</keyword>
<evidence type="ECO:0000256" key="3">
    <source>
        <dbReference type="ARBA" id="ARBA00008517"/>
    </source>
</evidence>
<dbReference type="Pfam" id="PF18131">
    <property type="entry name" value="KN17_SH3"/>
    <property type="match status" value="1"/>
</dbReference>
<accession>A0A3Q1CJX8</accession>
<dbReference type="InterPro" id="IPR014722">
    <property type="entry name" value="Rib_uL2_dom2"/>
</dbReference>